<dbReference type="Gene3D" id="3.10.129.10">
    <property type="entry name" value="Hotdog Thioesterase"/>
    <property type="match status" value="2"/>
</dbReference>
<reference evidence="2" key="1">
    <citation type="journal article" date="2019" name="Int. J. Syst. Evol. Microbiol.">
        <title>The Global Catalogue of Microorganisms (GCM) 10K type strain sequencing project: providing services to taxonomists for standard genome sequencing and annotation.</title>
        <authorList>
            <consortium name="The Broad Institute Genomics Platform"/>
            <consortium name="The Broad Institute Genome Sequencing Center for Infectious Disease"/>
            <person name="Wu L."/>
            <person name="Ma J."/>
        </authorList>
    </citation>
    <scope>NUCLEOTIDE SEQUENCE [LARGE SCALE GENOMIC DNA]</scope>
    <source>
        <strain evidence="2">CCUG 57508</strain>
    </source>
</reference>
<dbReference type="CDD" id="cd03451">
    <property type="entry name" value="FkbR2"/>
    <property type="match status" value="1"/>
</dbReference>
<proteinExistence type="predicted"/>
<dbReference type="PANTHER" id="PTHR43664:SF1">
    <property type="entry name" value="BETA-METHYLMALYL-COA DEHYDRATASE"/>
    <property type="match status" value="1"/>
</dbReference>
<dbReference type="RefSeq" id="WP_386054728.1">
    <property type="nucleotide sequence ID" value="NZ_JBHTKH010000022.1"/>
</dbReference>
<protein>
    <submittedName>
        <fullName evidence="1">MaoC family dehydratase</fullName>
    </submittedName>
</protein>
<dbReference type="Proteomes" id="UP001597046">
    <property type="component" value="Unassembled WGS sequence"/>
</dbReference>
<dbReference type="InterPro" id="IPR029069">
    <property type="entry name" value="HotDog_dom_sf"/>
</dbReference>
<evidence type="ECO:0000313" key="2">
    <source>
        <dbReference type="Proteomes" id="UP001597046"/>
    </source>
</evidence>
<gene>
    <name evidence="1" type="ORF">ACFQ2V_20130</name>
</gene>
<evidence type="ECO:0000313" key="1">
    <source>
        <dbReference type="EMBL" id="MFD1056620.1"/>
    </source>
</evidence>
<dbReference type="PANTHER" id="PTHR43664">
    <property type="entry name" value="MONOAMINE OXIDASE-RELATED"/>
    <property type="match status" value="1"/>
</dbReference>
<dbReference type="EMBL" id="JBHTKH010000022">
    <property type="protein sequence ID" value="MFD1056620.1"/>
    <property type="molecule type" value="Genomic_DNA"/>
</dbReference>
<dbReference type="InterPro" id="IPR052342">
    <property type="entry name" value="MCH/BMMD"/>
</dbReference>
<sequence length="331" mass="35387">MTSTVRGPYFDELHIGQVFDTAPAVTLTEGLAAAHHAIVGNRLRLALDHDLSRKVSGEGALVTPALVWDLSIGQSTAATQKVRANLFYRNLRFQRFPHIGDTLHTVTTVDALRANRPQPDRPRTGMAALHIVTTDQSGRTVLDYWRCAMLPVSPGFEGSLAEDDLDAIGTFGSEPAPESTIAGWDLNQFRKNVAGLGFGDLRVGQTWSIDGPDVVTSAPELARLTGNVAAVHHDAARAGGRRLVYGGHTVGLALHHVTRAIPTLVTVLSWQSCDHLAPVHEGDALTSTVEVTAMRALDPDGGIADLRVVTSAQGSGMDIAVLDWRLSVVLP</sequence>
<organism evidence="1 2">
    <name type="scientific">Terrabacter terrigena</name>
    <dbReference type="NCBI Taxonomy" id="574718"/>
    <lineage>
        <taxon>Bacteria</taxon>
        <taxon>Bacillati</taxon>
        <taxon>Actinomycetota</taxon>
        <taxon>Actinomycetes</taxon>
        <taxon>Micrococcales</taxon>
        <taxon>Intrasporangiaceae</taxon>
        <taxon>Terrabacter</taxon>
    </lineage>
</organism>
<comment type="caution">
    <text evidence="1">The sequence shown here is derived from an EMBL/GenBank/DDBJ whole genome shotgun (WGS) entry which is preliminary data.</text>
</comment>
<dbReference type="SUPFAM" id="SSF54637">
    <property type="entry name" value="Thioesterase/thiol ester dehydrase-isomerase"/>
    <property type="match status" value="2"/>
</dbReference>
<name>A0ABW3N588_9MICO</name>
<accession>A0ABW3N588</accession>
<keyword evidence="2" id="KW-1185">Reference proteome</keyword>